<feature type="transmembrane region" description="Helical" evidence="1">
    <location>
        <begin position="23"/>
        <end position="40"/>
    </location>
</feature>
<evidence type="ECO:0000313" key="2">
    <source>
        <dbReference type="EMBL" id="MPC25893.1"/>
    </source>
</evidence>
<sequence length="74" mass="8446">MLRAVNKFSIDLNPREPSRNPGLYDNIIIIIIIIIIISLVQKRYRSEETDLWLCCSPRAVTAAGQERQRPGCCC</sequence>
<evidence type="ECO:0000256" key="1">
    <source>
        <dbReference type="SAM" id="Phobius"/>
    </source>
</evidence>
<keyword evidence="1" id="KW-1133">Transmembrane helix</keyword>
<proteinExistence type="predicted"/>
<organism evidence="2 3">
    <name type="scientific">Portunus trituberculatus</name>
    <name type="common">Swimming crab</name>
    <name type="synonym">Neptunus trituberculatus</name>
    <dbReference type="NCBI Taxonomy" id="210409"/>
    <lineage>
        <taxon>Eukaryota</taxon>
        <taxon>Metazoa</taxon>
        <taxon>Ecdysozoa</taxon>
        <taxon>Arthropoda</taxon>
        <taxon>Crustacea</taxon>
        <taxon>Multicrustacea</taxon>
        <taxon>Malacostraca</taxon>
        <taxon>Eumalacostraca</taxon>
        <taxon>Eucarida</taxon>
        <taxon>Decapoda</taxon>
        <taxon>Pleocyemata</taxon>
        <taxon>Brachyura</taxon>
        <taxon>Eubrachyura</taxon>
        <taxon>Portunoidea</taxon>
        <taxon>Portunidae</taxon>
        <taxon>Portuninae</taxon>
        <taxon>Portunus</taxon>
    </lineage>
</organism>
<dbReference type="Proteomes" id="UP000324222">
    <property type="component" value="Unassembled WGS sequence"/>
</dbReference>
<dbReference type="EMBL" id="VSRR010001524">
    <property type="protein sequence ID" value="MPC25893.1"/>
    <property type="molecule type" value="Genomic_DNA"/>
</dbReference>
<keyword evidence="1" id="KW-0812">Transmembrane</keyword>
<gene>
    <name evidence="2" type="ORF">E2C01_019017</name>
</gene>
<reference evidence="2 3" key="1">
    <citation type="submission" date="2019-05" db="EMBL/GenBank/DDBJ databases">
        <title>Another draft genome of Portunus trituberculatus and its Hox gene families provides insights of decapod evolution.</title>
        <authorList>
            <person name="Jeong J.-H."/>
            <person name="Song I."/>
            <person name="Kim S."/>
            <person name="Choi T."/>
            <person name="Kim D."/>
            <person name="Ryu S."/>
            <person name="Kim W."/>
        </authorList>
    </citation>
    <scope>NUCLEOTIDE SEQUENCE [LARGE SCALE GENOMIC DNA]</scope>
    <source>
        <tissue evidence="2">Muscle</tissue>
    </source>
</reference>
<keyword evidence="3" id="KW-1185">Reference proteome</keyword>
<evidence type="ECO:0000313" key="3">
    <source>
        <dbReference type="Proteomes" id="UP000324222"/>
    </source>
</evidence>
<comment type="caution">
    <text evidence="2">The sequence shown here is derived from an EMBL/GenBank/DDBJ whole genome shotgun (WGS) entry which is preliminary data.</text>
</comment>
<dbReference type="AlphaFoldDB" id="A0A5B7DY45"/>
<keyword evidence="1" id="KW-0472">Membrane</keyword>
<name>A0A5B7DY45_PORTR</name>
<protein>
    <submittedName>
        <fullName evidence="2">Uncharacterized protein</fullName>
    </submittedName>
</protein>
<accession>A0A5B7DY45</accession>